<evidence type="ECO:0000256" key="1">
    <source>
        <dbReference type="ARBA" id="ARBA00008056"/>
    </source>
</evidence>
<dbReference type="Gene3D" id="2.60.120.330">
    <property type="entry name" value="B-lactam Antibiotic, Isopenicillin N Synthase, Chain"/>
    <property type="match status" value="1"/>
</dbReference>
<dbReference type="GO" id="GO:0016491">
    <property type="term" value="F:oxidoreductase activity"/>
    <property type="evidence" value="ECO:0007669"/>
    <property type="project" value="UniProtKB-KW"/>
</dbReference>
<dbReference type="PROSITE" id="PS51471">
    <property type="entry name" value="FE2OG_OXY"/>
    <property type="match status" value="1"/>
</dbReference>
<dbReference type="PANTHER" id="PTHR47990">
    <property type="entry name" value="2-OXOGLUTARATE (2OG) AND FE(II)-DEPENDENT OXYGENASE SUPERFAMILY PROTEIN-RELATED"/>
    <property type="match status" value="1"/>
</dbReference>
<organism evidence="4 5">
    <name type="scientific">Sporormia fimetaria CBS 119925</name>
    <dbReference type="NCBI Taxonomy" id="1340428"/>
    <lineage>
        <taxon>Eukaryota</taxon>
        <taxon>Fungi</taxon>
        <taxon>Dikarya</taxon>
        <taxon>Ascomycota</taxon>
        <taxon>Pezizomycotina</taxon>
        <taxon>Dothideomycetes</taxon>
        <taxon>Pleosporomycetidae</taxon>
        <taxon>Pleosporales</taxon>
        <taxon>Sporormiaceae</taxon>
        <taxon>Sporormia</taxon>
    </lineage>
</organism>
<dbReference type="InterPro" id="IPR050231">
    <property type="entry name" value="Iron_ascorbate_oxido_reductase"/>
</dbReference>
<dbReference type="InterPro" id="IPR027443">
    <property type="entry name" value="IPNS-like_sf"/>
</dbReference>
<protein>
    <submittedName>
        <fullName evidence="4">Clavaminate synthase-like protein</fullName>
    </submittedName>
</protein>
<accession>A0A6A6VGX8</accession>
<dbReference type="GO" id="GO:0044283">
    <property type="term" value="P:small molecule biosynthetic process"/>
    <property type="evidence" value="ECO:0007669"/>
    <property type="project" value="UniProtKB-ARBA"/>
</dbReference>
<dbReference type="Pfam" id="PF03171">
    <property type="entry name" value="2OG-FeII_Oxy"/>
    <property type="match status" value="1"/>
</dbReference>
<dbReference type="PRINTS" id="PR00682">
    <property type="entry name" value="IPNSYNTHASE"/>
</dbReference>
<keyword evidence="2" id="KW-0560">Oxidoreductase</keyword>
<feature type="non-terminal residue" evidence="4">
    <location>
        <position position="1"/>
    </location>
</feature>
<evidence type="ECO:0000313" key="5">
    <source>
        <dbReference type="Proteomes" id="UP000799440"/>
    </source>
</evidence>
<keyword evidence="5" id="KW-1185">Reference proteome</keyword>
<dbReference type="SUPFAM" id="SSF51197">
    <property type="entry name" value="Clavaminate synthase-like"/>
    <property type="match status" value="1"/>
</dbReference>
<dbReference type="Pfam" id="PF14226">
    <property type="entry name" value="DIOX_N"/>
    <property type="match status" value="1"/>
</dbReference>
<dbReference type="InterPro" id="IPR026992">
    <property type="entry name" value="DIOX_N"/>
</dbReference>
<gene>
    <name evidence="4" type="ORF">M011DRAFT_397537</name>
</gene>
<evidence type="ECO:0000256" key="2">
    <source>
        <dbReference type="RuleBase" id="RU003682"/>
    </source>
</evidence>
<keyword evidence="2" id="KW-0479">Metal-binding</keyword>
<dbReference type="GO" id="GO:0046872">
    <property type="term" value="F:metal ion binding"/>
    <property type="evidence" value="ECO:0007669"/>
    <property type="project" value="UniProtKB-KW"/>
</dbReference>
<sequence>AISMTSSLPIIDISPFLTPQSSPSSRQATATAINDACTNFGFFYLTGHGISTETLDHIIHLARQFFALPQEEKNRIKRHPANGPGGGDGARGYQGMGENVTEGRRDMHEAVDWYAEWEDEGNGEVKEGGKQTTYDVLKGPNLWPESPQELKQVYLDYISRLKEIGTAVVRAMGVALNLPPKPENGGDGEDEEVFVRATENSFWVMRMIGYPPLPYPSASNDDLDSLSCGAHTDYGCITLLRADATPGALQVLHKDGKTWIDADPIPGGFVVNIGDMIERWTNGLWKSTLHRVIHRGKGYRVSAPFFFEPGFDVRVKPLEKCVESSGGEGRFGEVVYGEHLMKKIGGNFVGGAETL</sequence>
<reference evidence="4" key="1">
    <citation type="journal article" date="2020" name="Stud. Mycol.">
        <title>101 Dothideomycetes genomes: a test case for predicting lifestyles and emergence of pathogens.</title>
        <authorList>
            <person name="Haridas S."/>
            <person name="Albert R."/>
            <person name="Binder M."/>
            <person name="Bloem J."/>
            <person name="Labutti K."/>
            <person name="Salamov A."/>
            <person name="Andreopoulos B."/>
            <person name="Baker S."/>
            <person name="Barry K."/>
            <person name="Bills G."/>
            <person name="Bluhm B."/>
            <person name="Cannon C."/>
            <person name="Castanera R."/>
            <person name="Culley D."/>
            <person name="Daum C."/>
            <person name="Ezra D."/>
            <person name="Gonzalez J."/>
            <person name="Henrissat B."/>
            <person name="Kuo A."/>
            <person name="Liang C."/>
            <person name="Lipzen A."/>
            <person name="Lutzoni F."/>
            <person name="Magnuson J."/>
            <person name="Mondo S."/>
            <person name="Nolan M."/>
            <person name="Ohm R."/>
            <person name="Pangilinan J."/>
            <person name="Park H.-J."/>
            <person name="Ramirez L."/>
            <person name="Alfaro M."/>
            <person name="Sun H."/>
            <person name="Tritt A."/>
            <person name="Yoshinaga Y."/>
            <person name="Zwiers L.-H."/>
            <person name="Turgeon B."/>
            <person name="Goodwin S."/>
            <person name="Spatafora J."/>
            <person name="Crous P."/>
            <person name="Grigoriev I."/>
        </authorList>
    </citation>
    <scope>NUCLEOTIDE SEQUENCE</scope>
    <source>
        <strain evidence="4">CBS 119925</strain>
    </source>
</reference>
<comment type="similarity">
    <text evidence="1 2">Belongs to the iron/ascorbate-dependent oxidoreductase family.</text>
</comment>
<feature type="domain" description="Fe2OG dioxygenase" evidence="3">
    <location>
        <begin position="201"/>
        <end position="309"/>
    </location>
</feature>
<proteinExistence type="inferred from homology"/>
<dbReference type="EMBL" id="MU006565">
    <property type="protein sequence ID" value="KAF2749835.1"/>
    <property type="molecule type" value="Genomic_DNA"/>
</dbReference>
<dbReference type="OrthoDB" id="288590at2759"/>
<dbReference type="InterPro" id="IPR044861">
    <property type="entry name" value="IPNS-like_FE2OG_OXY"/>
</dbReference>
<name>A0A6A6VGX8_9PLEO</name>
<dbReference type="InterPro" id="IPR005123">
    <property type="entry name" value="Oxoglu/Fe-dep_dioxygenase_dom"/>
</dbReference>
<dbReference type="Proteomes" id="UP000799440">
    <property type="component" value="Unassembled WGS sequence"/>
</dbReference>
<keyword evidence="2" id="KW-0408">Iron</keyword>
<dbReference type="AlphaFoldDB" id="A0A6A6VGX8"/>
<evidence type="ECO:0000259" key="3">
    <source>
        <dbReference type="PROSITE" id="PS51471"/>
    </source>
</evidence>
<evidence type="ECO:0000313" key="4">
    <source>
        <dbReference type="EMBL" id="KAF2749835.1"/>
    </source>
</evidence>